<dbReference type="CTD" id="36376813"/>
<evidence type="ECO:0000313" key="3">
    <source>
        <dbReference type="Proteomes" id="UP000035682"/>
    </source>
</evidence>
<gene>
    <name evidence="2 4 5" type="ORF">SRAE_1000270200</name>
</gene>
<evidence type="ECO:0000313" key="5">
    <source>
        <dbReference type="WormBase" id="SRAE_1000270200"/>
    </source>
</evidence>
<sequence length="67" mass="7584">MNYKSVDVETFDGLVSRSGFKNPMDPLDTSLGAFISKSKNTQMKLSSSERKKIQKEQKKEKSLANKK</sequence>
<protein>
    <submittedName>
        <fullName evidence="2 4">Uncharacterized protein</fullName>
    </submittedName>
</protein>
<feature type="region of interest" description="Disordered" evidence="1">
    <location>
        <begin position="38"/>
        <end position="67"/>
    </location>
</feature>
<accession>A0A090L8I9</accession>
<dbReference type="Proteomes" id="UP000035682">
    <property type="component" value="Unplaced"/>
</dbReference>
<dbReference type="RefSeq" id="XP_024503649.1">
    <property type="nucleotide sequence ID" value="XM_024649810.1"/>
</dbReference>
<reference evidence="4" key="2">
    <citation type="submission" date="2020-12" db="UniProtKB">
        <authorList>
            <consortium name="WormBaseParasite"/>
        </authorList>
    </citation>
    <scope>IDENTIFICATION</scope>
</reference>
<dbReference type="AlphaFoldDB" id="A0A090L8I9"/>
<feature type="compositionally biased region" description="Basic and acidic residues" evidence="1">
    <location>
        <begin position="47"/>
        <end position="67"/>
    </location>
</feature>
<dbReference type="WormBase" id="SRAE_1000270200">
    <property type="protein sequence ID" value="SRP09733"/>
    <property type="gene ID" value="WBGene00259318"/>
</dbReference>
<name>A0A090L8I9_STRRB</name>
<evidence type="ECO:0000313" key="4">
    <source>
        <dbReference type="WBParaSite" id="SRAE_1000270200.1"/>
    </source>
</evidence>
<proteinExistence type="predicted"/>
<dbReference type="EMBL" id="LN609528">
    <property type="protein sequence ID" value="CEF64448.1"/>
    <property type="molecule type" value="Genomic_DNA"/>
</dbReference>
<dbReference type="GeneID" id="36376813"/>
<evidence type="ECO:0000313" key="2">
    <source>
        <dbReference type="EMBL" id="CEF64448.1"/>
    </source>
</evidence>
<reference evidence="2 3" key="1">
    <citation type="submission" date="2014-09" db="EMBL/GenBank/DDBJ databases">
        <authorList>
            <person name="Martin A.A."/>
        </authorList>
    </citation>
    <scope>NUCLEOTIDE SEQUENCE</scope>
    <source>
        <strain evidence="3">ED321</strain>
        <strain evidence="2">ED321 Heterogonic</strain>
    </source>
</reference>
<keyword evidence="3" id="KW-1185">Reference proteome</keyword>
<dbReference type="WBParaSite" id="SRAE_1000270200.1">
    <property type="protein sequence ID" value="SRAE_1000270200.1"/>
    <property type="gene ID" value="WBGene00259318"/>
</dbReference>
<evidence type="ECO:0000256" key="1">
    <source>
        <dbReference type="SAM" id="MobiDB-lite"/>
    </source>
</evidence>
<organism evidence="2">
    <name type="scientific">Strongyloides ratti</name>
    <name type="common">Parasitic roundworm</name>
    <dbReference type="NCBI Taxonomy" id="34506"/>
    <lineage>
        <taxon>Eukaryota</taxon>
        <taxon>Metazoa</taxon>
        <taxon>Ecdysozoa</taxon>
        <taxon>Nematoda</taxon>
        <taxon>Chromadorea</taxon>
        <taxon>Rhabditida</taxon>
        <taxon>Tylenchina</taxon>
        <taxon>Panagrolaimomorpha</taxon>
        <taxon>Strongyloidoidea</taxon>
        <taxon>Strongyloididae</taxon>
        <taxon>Strongyloides</taxon>
    </lineage>
</organism>